<reference evidence="3" key="3">
    <citation type="submission" date="2025-08" db="UniProtKB">
        <authorList>
            <consortium name="RefSeq"/>
        </authorList>
    </citation>
    <scope>IDENTIFICATION</scope>
    <source>
        <strain evidence="3">CBS 342.82</strain>
    </source>
</reference>
<reference evidence="3" key="2">
    <citation type="submission" date="2020-04" db="EMBL/GenBank/DDBJ databases">
        <authorList>
            <consortium name="NCBI Genome Project"/>
        </authorList>
    </citation>
    <scope>NUCLEOTIDE SEQUENCE</scope>
    <source>
        <strain evidence="3">CBS 342.82</strain>
    </source>
</reference>
<dbReference type="AlphaFoldDB" id="A0A6J3ME44"/>
<evidence type="ECO:0000256" key="1">
    <source>
        <dbReference type="SAM" id="SignalP"/>
    </source>
</evidence>
<reference evidence="3" key="1">
    <citation type="submission" date="2020-01" db="EMBL/GenBank/DDBJ databases">
        <authorList>
            <consortium name="DOE Joint Genome Institute"/>
            <person name="Haridas S."/>
            <person name="Albert R."/>
            <person name="Binder M."/>
            <person name="Bloem J."/>
            <person name="Labutti K."/>
            <person name="Salamov A."/>
            <person name="Andreopoulos B."/>
            <person name="Baker S.E."/>
            <person name="Barry K."/>
            <person name="Bills G."/>
            <person name="Bluhm B.H."/>
            <person name="Cannon C."/>
            <person name="Castanera R."/>
            <person name="Culley D.E."/>
            <person name="Daum C."/>
            <person name="Ezra D."/>
            <person name="Gonzalez J.B."/>
            <person name="Henrissat B."/>
            <person name="Kuo A."/>
            <person name="Liang C."/>
            <person name="Lipzen A."/>
            <person name="Lutzoni F."/>
            <person name="Magnuson J."/>
            <person name="Mondo S."/>
            <person name="Nolan M."/>
            <person name="Ohm R."/>
            <person name="Pangilinan J."/>
            <person name="Park H.-J."/>
            <person name="Ramirez L."/>
            <person name="Alfaro M."/>
            <person name="Sun H."/>
            <person name="Tritt A."/>
            <person name="Yoshinaga Y."/>
            <person name="Zwiers L.-H."/>
            <person name="Turgeon B.G."/>
            <person name="Goodwin S.B."/>
            <person name="Spatafora J.W."/>
            <person name="Crous P.W."/>
            <person name="Grigoriev I.V."/>
        </authorList>
    </citation>
    <scope>NUCLEOTIDE SEQUENCE</scope>
    <source>
        <strain evidence="3">CBS 342.82</strain>
    </source>
</reference>
<dbReference type="GeneID" id="54357009"/>
<name>A0A6J3ME44_9PEZI</name>
<organism evidence="3">
    <name type="scientific">Dissoconium aciculare CBS 342.82</name>
    <dbReference type="NCBI Taxonomy" id="1314786"/>
    <lineage>
        <taxon>Eukaryota</taxon>
        <taxon>Fungi</taxon>
        <taxon>Dikarya</taxon>
        <taxon>Ascomycota</taxon>
        <taxon>Pezizomycotina</taxon>
        <taxon>Dothideomycetes</taxon>
        <taxon>Dothideomycetidae</taxon>
        <taxon>Mycosphaerellales</taxon>
        <taxon>Dissoconiaceae</taxon>
        <taxon>Dissoconium</taxon>
    </lineage>
</organism>
<evidence type="ECO:0000313" key="2">
    <source>
        <dbReference type="Proteomes" id="UP000504637"/>
    </source>
</evidence>
<keyword evidence="1" id="KW-0732">Signal</keyword>
<proteinExistence type="predicted"/>
<dbReference type="RefSeq" id="XP_033462158.1">
    <property type="nucleotide sequence ID" value="XM_033599210.1"/>
</dbReference>
<accession>A0A6J3ME44</accession>
<sequence length="123" mass="13356">MNATRTIDYFSVCSLSVGLSLALSLARASTPPAVTTTIARAWDVPIVTLGKSLDITGLQCDMSGMSGGGVSRMQRAIYSLTAAEDRLGWLAGWRRRRGQRNRADAIDRRGGLVWRRSIASEID</sequence>
<feature type="chain" id="PRO_5027020827" evidence="1">
    <location>
        <begin position="29"/>
        <end position="123"/>
    </location>
</feature>
<keyword evidence="2" id="KW-1185">Reference proteome</keyword>
<gene>
    <name evidence="3" type="ORF">K489DRAFT_149455</name>
</gene>
<protein>
    <submittedName>
        <fullName evidence="3">Uncharacterized protein</fullName>
    </submittedName>
</protein>
<feature type="signal peptide" evidence="1">
    <location>
        <begin position="1"/>
        <end position="28"/>
    </location>
</feature>
<dbReference type="Proteomes" id="UP000504637">
    <property type="component" value="Unplaced"/>
</dbReference>
<evidence type="ECO:0000313" key="3">
    <source>
        <dbReference type="RefSeq" id="XP_033462158.1"/>
    </source>
</evidence>